<dbReference type="InterPro" id="IPR013099">
    <property type="entry name" value="K_chnl_dom"/>
</dbReference>
<protein>
    <recommendedName>
        <fullName evidence="11">Potassium channel domain-containing protein</fullName>
    </recommendedName>
</protein>
<keyword evidence="6 10" id="KW-0472">Membrane</keyword>
<organism evidence="12 13">
    <name type="scientific">Caenorhabditis bovis</name>
    <dbReference type="NCBI Taxonomy" id="2654633"/>
    <lineage>
        <taxon>Eukaryota</taxon>
        <taxon>Metazoa</taxon>
        <taxon>Ecdysozoa</taxon>
        <taxon>Nematoda</taxon>
        <taxon>Chromadorea</taxon>
        <taxon>Rhabditida</taxon>
        <taxon>Rhabditina</taxon>
        <taxon>Rhabditomorpha</taxon>
        <taxon>Rhabditoidea</taxon>
        <taxon>Rhabditidae</taxon>
        <taxon>Peloderinae</taxon>
        <taxon>Caenorhabditis</taxon>
    </lineage>
</organism>
<dbReference type="PANTHER" id="PTHR11003">
    <property type="entry name" value="POTASSIUM CHANNEL, SUBFAMILY K"/>
    <property type="match status" value="1"/>
</dbReference>
<keyword evidence="7 8" id="KW-0407">Ion channel</keyword>
<evidence type="ECO:0000256" key="3">
    <source>
        <dbReference type="ARBA" id="ARBA00022692"/>
    </source>
</evidence>
<keyword evidence="4 10" id="KW-1133">Transmembrane helix</keyword>
<dbReference type="PRINTS" id="PR01333">
    <property type="entry name" value="2POREKCHANEL"/>
</dbReference>
<dbReference type="SUPFAM" id="SSF81324">
    <property type="entry name" value="Voltage-gated potassium channels"/>
    <property type="match status" value="2"/>
</dbReference>
<evidence type="ECO:0000259" key="11">
    <source>
        <dbReference type="Pfam" id="PF07885"/>
    </source>
</evidence>
<name>A0A8S1E959_9PELO</name>
<evidence type="ECO:0000256" key="2">
    <source>
        <dbReference type="ARBA" id="ARBA00022448"/>
    </source>
</evidence>
<feature type="domain" description="Potassium channel" evidence="11">
    <location>
        <begin position="104"/>
        <end position="165"/>
    </location>
</feature>
<evidence type="ECO:0000256" key="9">
    <source>
        <dbReference type="SAM" id="MobiDB-lite"/>
    </source>
</evidence>
<dbReference type="InterPro" id="IPR003280">
    <property type="entry name" value="2pore_dom_K_chnl"/>
</dbReference>
<dbReference type="Gene3D" id="1.10.287.70">
    <property type="match status" value="1"/>
</dbReference>
<dbReference type="GO" id="GO:0030322">
    <property type="term" value="P:stabilization of membrane potential"/>
    <property type="evidence" value="ECO:0007669"/>
    <property type="project" value="TreeGrafter"/>
</dbReference>
<dbReference type="OrthoDB" id="297496at2759"/>
<keyword evidence="13" id="KW-1185">Reference proteome</keyword>
<keyword evidence="5 8" id="KW-0406">Ion transport</keyword>
<feature type="region of interest" description="Disordered" evidence="9">
    <location>
        <begin position="384"/>
        <end position="437"/>
    </location>
</feature>
<comment type="similarity">
    <text evidence="8">Belongs to the two pore domain potassium channel (TC 1.A.1.8) family.</text>
</comment>
<gene>
    <name evidence="12" type="ORF">CBOVIS_LOCUS1659</name>
</gene>
<evidence type="ECO:0000313" key="12">
    <source>
        <dbReference type="EMBL" id="CAB3398380.1"/>
    </source>
</evidence>
<evidence type="ECO:0000256" key="1">
    <source>
        <dbReference type="ARBA" id="ARBA00004141"/>
    </source>
</evidence>
<evidence type="ECO:0000256" key="7">
    <source>
        <dbReference type="ARBA" id="ARBA00023303"/>
    </source>
</evidence>
<dbReference type="GO" id="GO:0005886">
    <property type="term" value="C:plasma membrane"/>
    <property type="evidence" value="ECO:0007669"/>
    <property type="project" value="TreeGrafter"/>
</dbReference>
<evidence type="ECO:0000256" key="8">
    <source>
        <dbReference type="RuleBase" id="RU003857"/>
    </source>
</evidence>
<accession>A0A8S1E959</accession>
<dbReference type="FunFam" id="1.10.287.70:FF:000256">
    <property type="entry name" value="TWiK family of potassium channels"/>
    <property type="match status" value="1"/>
</dbReference>
<evidence type="ECO:0000313" key="13">
    <source>
        <dbReference type="Proteomes" id="UP000494206"/>
    </source>
</evidence>
<feature type="transmembrane region" description="Helical" evidence="10">
    <location>
        <begin position="136"/>
        <end position="157"/>
    </location>
</feature>
<dbReference type="Pfam" id="PF07885">
    <property type="entry name" value="Ion_trans_2"/>
    <property type="match status" value="2"/>
</dbReference>
<keyword evidence="3 8" id="KW-0812">Transmembrane</keyword>
<evidence type="ECO:0000256" key="6">
    <source>
        <dbReference type="ARBA" id="ARBA00023136"/>
    </source>
</evidence>
<evidence type="ECO:0000256" key="10">
    <source>
        <dbReference type="SAM" id="Phobius"/>
    </source>
</evidence>
<comment type="subcellular location">
    <subcellularLocation>
        <location evidence="1">Membrane</location>
        <topology evidence="1">Multi-pass membrane protein</topology>
    </subcellularLocation>
</comment>
<feature type="transmembrane region" description="Helical" evidence="10">
    <location>
        <begin position="216"/>
        <end position="237"/>
    </location>
</feature>
<evidence type="ECO:0000256" key="5">
    <source>
        <dbReference type="ARBA" id="ARBA00023065"/>
    </source>
</evidence>
<dbReference type="GO" id="GO:0015271">
    <property type="term" value="F:outward rectifier potassium channel activity"/>
    <property type="evidence" value="ECO:0007669"/>
    <property type="project" value="TreeGrafter"/>
</dbReference>
<feature type="transmembrane region" description="Helical" evidence="10">
    <location>
        <begin position="269"/>
        <end position="291"/>
    </location>
</feature>
<reference evidence="12 13" key="1">
    <citation type="submission" date="2020-04" db="EMBL/GenBank/DDBJ databases">
        <authorList>
            <person name="Laetsch R D."/>
            <person name="Stevens L."/>
            <person name="Kumar S."/>
            <person name="Blaxter L. M."/>
        </authorList>
    </citation>
    <scope>NUCLEOTIDE SEQUENCE [LARGE SCALE GENOMIC DNA]</scope>
</reference>
<dbReference type="GO" id="GO:0022841">
    <property type="term" value="F:potassium ion leak channel activity"/>
    <property type="evidence" value="ECO:0007669"/>
    <property type="project" value="TreeGrafter"/>
</dbReference>
<feature type="compositionally biased region" description="Polar residues" evidence="9">
    <location>
        <begin position="387"/>
        <end position="405"/>
    </location>
</feature>
<proteinExistence type="inferred from homology"/>
<feature type="transmembrane region" description="Helical" evidence="10">
    <location>
        <begin position="244"/>
        <end position="263"/>
    </location>
</feature>
<feature type="transmembrane region" description="Helical" evidence="10">
    <location>
        <begin position="18"/>
        <end position="38"/>
    </location>
</feature>
<sequence length="437" mass="50259">MFWNLVAVNYERYHLHHIAKIVILLLYSLFGAYMFMVLEADNERNIKKSETTRILRSSIAAKQILIDKLQHLFFNLTTIEDYSETKLRKILADYDSSMGIVIDGNFDTKWDIWGGLYYSGTIYTTIGYGDLAATTIAGRIFTMLYAMVGIPMVITILNDWGNMLSYYSDEFWKKHGITWYYKFRALLKRRKKIGTIEEGAPLVERTLYDADDSKSVPLFLVVVILMFWVVLCVGYFAIFEEWTIFESVYFFFISMTTIGFGDITPKHSVAVGGIFFILGGLSVVSMSINVIQMKLELLFNKIVQDIENDFKNTLSVAAEESRKKSIGVSELGSIEGSKKKTMNNEGGDVAGKYSQSMDGANKFLMKFMSNHQKKMLNEKFDERARMRNSSTQTTSQIKVASVQTQERFEQQWDGEEEPEQPKSRINTRRLYIYNTGE</sequence>
<keyword evidence="2 8" id="KW-0813">Transport</keyword>
<feature type="domain" description="Potassium channel" evidence="11">
    <location>
        <begin position="224"/>
        <end position="295"/>
    </location>
</feature>
<dbReference type="Proteomes" id="UP000494206">
    <property type="component" value="Unassembled WGS sequence"/>
</dbReference>
<dbReference type="PANTHER" id="PTHR11003:SF324">
    <property type="entry name" value="POTASSIUM CHANNEL DOMAIN-CONTAINING PROTEIN"/>
    <property type="match status" value="1"/>
</dbReference>
<dbReference type="AlphaFoldDB" id="A0A8S1E959"/>
<dbReference type="EMBL" id="CADEPM010000001">
    <property type="protein sequence ID" value="CAB3398380.1"/>
    <property type="molecule type" value="Genomic_DNA"/>
</dbReference>
<evidence type="ECO:0000256" key="4">
    <source>
        <dbReference type="ARBA" id="ARBA00022989"/>
    </source>
</evidence>
<comment type="caution">
    <text evidence="12">The sequence shown here is derived from an EMBL/GenBank/DDBJ whole genome shotgun (WGS) entry which is preliminary data.</text>
</comment>